<dbReference type="EMBL" id="CAJNJA010015467">
    <property type="protein sequence ID" value="CAE7362237.1"/>
    <property type="molecule type" value="Genomic_DNA"/>
</dbReference>
<sequence length="140" mass="16029">MDHVWRLMGGKDYKELLLPSDAVNTCPLCYANFQLFEETVETAQEDWKVYAKHFQVPKDVHSVKAINYATLELTTKKNDYFGIHAGERVFVRILNVESSSKSIGGLNYYDFATLVQDIVKVMLDPSNEEATGTVLKWFEN</sequence>
<accession>A0A812PL04</accession>
<dbReference type="AlphaFoldDB" id="A0A812PL04"/>
<organism evidence="1 2">
    <name type="scientific">Symbiodinium necroappetens</name>
    <dbReference type="NCBI Taxonomy" id="1628268"/>
    <lineage>
        <taxon>Eukaryota</taxon>
        <taxon>Sar</taxon>
        <taxon>Alveolata</taxon>
        <taxon>Dinophyceae</taxon>
        <taxon>Suessiales</taxon>
        <taxon>Symbiodiniaceae</taxon>
        <taxon>Symbiodinium</taxon>
    </lineage>
</organism>
<dbReference type="Proteomes" id="UP000601435">
    <property type="component" value="Unassembled WGS sequence"/>
</dbReference>
<protein>
    <submittedName>
        <fullName evidence="1">Uncharacterized protein</fullName>
    </submittedName>
</protein>
<evidence type="ECO:0000313" key="2">
    <source>
        <dbReference type="Proteomes" id="UP000601435"/>
    </source>
</evidence>
<dbReference type="OrthoDB" id="10336249at2759"/>
<reference evidence="1" key="1">
    <citation type="submission" date="2021-02" db="EMBL/GenBank/DDBJ databases">
        <authorList>
            <person name="Dougan E. K."/>
            <person name="Rhodes N."/>
            <person name="Thang M."/>
            <person name="Chan C."/>
        </authorList>
    </citation>
    <scope>NUCLEOTIDE SEQUENCE</scope>
</reference>
<name>A0A812PL04_9DINO</name>
<gene>
    <name evidence="1" type="ORF">SNEC2469_LOCUS9568</name>
</gene>
<evidence type="ECO:0000313" key="1">
    <source>
        <dbReference type="EMBL" id="CAE7362237.1"/>
    </source>
</evidence>
<keyword evidence="2" id="KW-1185">Reference proteome</keyword>
<comment type="caution">
    <text evidence="1">The sequence shown here is derived from an EMBL/GenBank/DDBJ whole genome shotgun (WGS) entry which is preliminary data.</text>
</comment>
<proteinExistence type="predicted"/>